<organism evidence="9 10">
    <name type="scientific">Pieris brassicae</name>
    <name type="common">White butterfly</name>
    <name type="synonym">Large white butterfly</name>
    <dbReference type="NCBI Taxonomy" id="7116"/>
    <lineage>
        <taxon>Eukaryota</taxon>
        <taxon>Metazoa</taxon>
        <taxon>Ecdysozoa</taxon>
        <taxon>Arthropoda</taxon>
        <taxon>Hexapoda</taxon>
        <taxon>Insecta</taxon>
        <taxon>Pterygota</taxon>
        <taxon>Neoptera</taxon>
        <taxon>Endopterygota</taxon>
        <taxon>Lepidoptera</taxon>
        <taxon>Glossata</taxon>
        <taxon>Ditrysia</taxon>
        <taxon>Papilionoidea</taxon>
        <taxon>Pieridae</taxon>
        <taxon>Pierinae</taxon>
        <taxon>Pieris</taxon>
    </lineage>
</organism>
<gene>
    <name evidence="9" type="ORF">PIBRA_LOCUS11472</name>
</gene>
<dbReference type="EMBL" id="CALOZG010000042">
    <property type="protein sequence ID" value="CAH4035405.1"/>
    <property type="molecule type" value="Genomic_DNA"/>
</dbReference>
<evidence type="ECO:0000256" key="7">
    <source>
        <dbReference type="RuleBase" id="RU000682"/>
    </source>
</evidence>
<dbReference type="PANTHER" id="PTHR24340:SF41">
    <property type="entry name" value="MUSCLE-SPECIFIC HOMEOBOX PROTEIN TINMAN-RELATED"/>
    <property type="match status" value="1"/>
</dbReference>
<reference evidence="9" key="1">
    <citation type="submission" date="2022-05" db="EMBL/GenBank/DDBJ databases">
        <authorList>
            <person name="Okamura Y."/>
        </authorList>
    </citation>
    <scope>NUCLEOTIDE SEQUENCE</scope>
</reference>
<dbReference type="PROSITE" id="PS00027">
    <property type="entry name" value="HOMEOBOX_1"/>
    <property type="match status" value="1"/>
</dbReference>
<evidence type="ECO:0000256" key="5">
    <source>
        <dbReference type="ARBA" id="ARBA00023242"/>
    </source>
</evidence>
<dbReference type="PROSITE" id="PS50071">
    <property type="entry name" value="HOMEOBOX_2"/>
    <property type="match status" value="1"/>
</dbReference>
<keyword evidence="4 6" id="KW-0371">Homeobox</keyword>
<dbReference type="GO" id="GO:0005634">
    <property type="term" value="C:nucleus"/>
    <property type="evidence" value="ECO:0007669"/>
    <property type="project" value="UniProtKB-SubCell"/>
</dbReference>
<proteinExistence type="predicted"/>
<keyword evidence="10" id="KW-1185">Reference proteome</keyword>
<dbReference type="InterPro" id="IPR020479">
    <property type="entry name" value="HD_metazoa"/>
</dbReference>
<dbReference type="PRINTS" id="PR00024">
    <property type="entry name" value="HOMEOBOX"/>
</dbReference>
<evidence type="ECO:0000256" key="4">
    <source>
        <dbReference type="ARBA" id="ARBA00023155"/>
    </source>
</evidence>
<dbReference type="PANTHER" id="PTHR24340">
    <property type="entry name" value="HOMEOBOX PROTEIN NKX"/>
    <property type="match status" value="1"/>
</dbReference>
<evidence type="ECO:0000313" key="9">
    <source>
        <dbReference type="EMBL" id="CAH4035405.1"/>
    </source>
</evidence>
<keyword evidence="5 6" id="KW-0539">Nucleus</keyword>
<accession>A0A9P0TPB1</accession>
<evidence type="ECO:0000256" key="2">
    <source>
        <dbReference type="ARBA" id="ARBA00022473"/>
    </source>
</evidence>
<feature type="domain" description="Homeobox" evidence="8">
    <location>
        <begin position="187"/>
        <end position="247"/>
    </location>
</feature>
<dbReference type="AlphaFoldDB" id="A0A9P0TPB1"/>
<dbReference type="Proteomes" id="UP001152562">
    <property type="component" value="Unassembled WGS sequence"/>
</dbReference>
<dbReference type="GO" id="GO:0030154">
    <property type="term" value="P:cell differentiation"/>
    <property type="evidence" value="ECO:0007669"/>
    <property type="project" value="TreeGrafter"/>
</dbReference>
<evidence type="ECO:0000256" key="6">
    <source>
        <dbReference type="PROSITE-ProRule" id="PRU00108"/>
    </source>
</evidence>
<protein>
    <recommendedName>
        <fullName evidence="8">Homeobox domain-containing protein</fullName>
    </recommendedName>
</protein>
<evidence type="ECO:0000256" key="1">
    <source>
        <dbReference type="ARBA" id="ARBA00004123"/>
    </source>
</evidence>
<feature type="DNA-binding region" description="Homeobox" evidence="6">
    <location>
        <begin position="189"/>
        <end position="248"/>
    </location>
</feature>
<dbReference type="Pfam" id="PF00046">
    <property type="entry name" value="Homeodomain"/>
    <property type="match status" value="1"/>
</dbReference>
<dbReference type="SMART" id="SM00389">
    <property type="entry name" value="HOX"/>
    <property type="match status" value="1"/>
</dbReference>
<dbReference type="SUPFAM" id="SSF46689">
    <property type="entry name" value="Homeodomain-like"/>
    <property type="match status" value="1"/>
</dbReference>
<evidence type="ECO:0000259" key="8">
    <source>
        <dbReference type="PROSITE" id="PS50071"/>
    </source>
</evidence>
<comment type="subcellular location">
    <subcellularLocation>
        <location evidence="1 6 7">Nucleus</location>
    </subcellularLocation>
</comment>
<keyword evidence="2" id="KW-0217">Developmental protein</keyword>
<dbReference type="Gene3D" id="1.10.10.60">
    <property type="entry name" value="Homeodomain-like"/>
    <property type="match status" value="1"/>
</dbReference>
<evidence type="ECO:0000256" key="3">
    <source>
        <dbReference type="ARBA" id="ARBA00023125"/>
    </source>
</evidence>
<dbReference type="GO" id="GO:0000978">
    <property type="term" value="F:RNA polymerase II cis-regulatory region sequence-specific DNA binding"/>
    <property type="evidence" value="ECO:0007669"/>
    <property type="project" value="TreeGrafter"/>
</dbReference>
<dbReference type="GO" id="GO:0000981">
    <property type="term" value="F:DNA-binding transcription factor activity, RNA polymerase II-specific"/>
    <property type="evidence" value="ECO:0007669"/>
    <property type="project" value="InterPro"/>
</dbReference>
<dbReference type="InterPro" id="IPR001356">
    <property type="entry name" value="HD"/>
</dbReference>
<comment type="caution">
    <text evidence="9">The sequence shown here is derived from an EMBL/GenBank/DDBJ whole genome shotgun (WGS) entry which is preliminary data.</text>
</comment>
<evidence type="ECO:0000313" key="10">
    <source>
        <dbReference type="Proteomes" id="UP001152562"/>
    </source>
</evidence>
<keyword evidence="3 6" id="KW-0238">DNA-binding</keyword>
<sequence length="328" mass="39668">MNYEQHNEISTSYKHYECKPDFFYPEEKKDDKYGRSKIDEAQMNPLSTPFSVKDILNINQTYYERNDVWKPERSQDYERLYHQSSYCSEYFNQVYPMHNEYWNGEYENKEGYYNYNSYCQNLYHHEQYQEMPQMPKLDVDMSEPPGLADVSVPQPHLPIDNKFTAMARKTMKMATTTPKQEKTKDKSTKRKPRILFSQSQVHDLEVRFKTQRYLTAPEREQLAKKLNLTPTQVKIWFQNRRYKSKRIKSPEVSTSTDAKPKTLRKLYKPETRETQNYVQNQDDINSTLYFEDTYDNEKFYNRIDESNYYTTDAKDVELKKYFPNNYVC</sequence>
<dbReference type="InterPro" id="IPR009057">
    <property type="entry name" value="Homeodomain-like_sf"/>
</dbReference>
<dbReference type="CDD" id="cd00086">
    <property type="entry name" value="homeodomain"/>
    <property type="match status" value="1"/>
</dbReference>
<dbReference type="InterPro" id="IPR050394">
    <property type="entry name" value="Homeobox_NK-like"/>
</dbReference>
<name>A0A9P0TPB1_PIEBR</name>
<dbReference type="InterPro" id="IPR017970">
    <property type="entry name" value="Homeobox_CS"/>
</dbReference>